<dbReference type="Gene3D" id="1.10.260.40">
    <property type="entry name" value="lambda repressor-like DNA-binding domains"/>
    <property type="match status" value="1"/>
</dbReference>
<dbReference type="CDD" id="cd00093">
    <property type="entry name" value="HTH_XRE"/>
    <property type="match status" value="1"/>
</dbReference>
<evidence type="ECO:0000259" key="1">
    <source>
        <dbReference type="PROSITE" id="PS50943"/>
    </source>
</evidence>
<dbReference type="RefSeq" id="WP_339395478.1">
    <property type="nucleotide sequence ID" value="NZ_JBBFGL010000006.1"/>
</dbReference>
<dbReference type="SUPFAM" id="SSF47413">
    <property type="entry name" value="lambda repressor-like DNA-binding domains"/>
    <property type="match status" value="1"/>
</dbReference>
<protein>
    <submittedName>
        <fullName evidence="2">Helix-turn-helix transcriptional regulator</fullName>
    </submittedName>
</protein>
<dbReference type="Proteomes" id="UP001373196">
    <property type="component" value="Unassembled WGS sequence"/>
</dbReference>
<dbReference type="InterPro" id="IPR010982">
    <property type="entry name" value="Lambda_DNA-bd_dom_sf"/>
</dbReference>
<dbReference type="PROSITE" id="PS50943">
    <property type="entry name" value="HTH_CROC1"/>
    <property type="match status" value="1"/>
</dbReference>
<dbReference type="SMART" id="SM00530">
    <property type="entry name" value="HTH_XRE"/>
    <property type="match status" value="1"/>
</dbReference>
<dbReference type="AlphaFoldDB" id="A0AB35Y9W6"/>
<evidence type="ECO:0000313" key="2">
    <source>
        <dbReference type="EMBL" id="MEJ5196079.1"/>
    </source>
</evidence>
<dbReference type="EMBL" id="JBBFGL010000006">
    <property type="protein sequence ID" value="MEJ5196079.1"/>
    <property type="molecule type" value="Genomic_DNA"/>
</dbReference>
<reference evidence="2" key="1">
    <citation type="submission" date="2024-03" db="EMBL/GenBank/DDBJ databases">
        <authorList>
            <person name="Plomp N."/>
            <person name="Harmsen H.J."/>
        </authorList>
    </citation>
    <scope>NUCLEOTIDE SEQUENCE</scope>
    <source>
        <strain evidence="2">HTF-128</strain>
    </source>
</reference>
<sequence length="93" mass="10915">MANTEMIREYIRASGYKLQYVARAMQISPNALGQKLQGHTQFKLNEAERLSAVLGLSMYERDLCFFEEQNRRETLARRADEKRRGECDKRAEK</sequence>
<gene>
    <name evidence="2" type="ORF">WF834_07790</name>
</gene>
<dbReference type="GO" id="GO:0003677">
    <property type="term" value="F:DNA binding"/>
    <property type="evidence" value="ECO:0007669"/>
    <property type="project" value="InterPro"/>
</dbReference>
<dbReference type="InterPro" id="IPR001387">
    <property type="entry name" value="Cro/C1-type_HTH"/>
</dbReference>
<organism evidence="2 3">
    <name type="scientific">Faecalibacterium wellingii</name>
    <dbReference type="NCBI Taxonomy" id="2929491"/>
    <lineage>
        <taxon>Bacteria</taxon>
        <taxon>Bacillati</taxon>
        <taxon>Bacillota</taxon>
        <taxon>Clostridia</taxon>
        <taxon>Eubacteriales</taxon>
        <taxon>Oscillospiraceae</taxon>
        <taxon>Faecalibacterium</taxon>
    </lineage>
</organism>
<name>A0AB35Y9W6_9FIRM</name>
<comment type="caution">
    <text evidence="2">The sequence shown here is derived from an EMBL/GenBank/DDBJ whole genome shotgun (WGS) entry which is preliminary data.</text>
</comment>
<accession>A0AB35Y9W6</accession>
<evidence type="ECO:0000313" key="3">
    <source>
        <dbReference type="Proteomes" id="UP001373196"/>
    </source>
</evidence>
<feature type="domain" description="HTH cro/C1-type" evidence="1">
    <location>
        <begin position="7"/>
        <end position="61"/>
    </location>
</feature>
<proteinExistence type="predicted"/>